<dbReference type="Proteomes" id="UP001358417">
    <property type="component" value="Unassembled WGS sequence"/>
</dbReference>
<dbReference type="PANTHER" id="PTHR37540:SF5">
    <property type="entry name" value="TRANSCRIPTION FACTOR DOMAIN-CONTAINING PROTEIN"/>
    <property type="match status" value="1"/>
</dbReference>
<sequence length="417" mass="46859">MGGQLRLHYDSSDPEYKPETERCKGKATACCNTGIVSLTLSPTALDSYRGDLLAALPFGGGPNAFNSIDESAQSLYEFRRWTGAGAPEPSSVANRLYGKAIRTLQKRLSERSAYLDDNVLFSVVHLMIASAGQHDVAAVKQHLTGLRQIISLRGGLSKTPSHLSIRSLLIIIEYFMALEQYLGFDLDDLESIPSSRLHYTRHPFPPQLCRHIAALPDGFAEVALSGRISVQCIQLLCAVSSWQSLIGEQLNDTSKRTQDIMCRLFCEPRECARDAALLLLYLKRTGISPGLEYVIGIGIAICVRHLSEENRTSVFDGALLRCMLDNIKAIRSPQPSDIETVIWLALIVNWRTQSYQPVREADDVLDHVIIRFPSLQSWQKVSKICCRFWWFDCLKDDLLKCWEKSTKRTQRIPKKKS</sequence>
<proteinExistence type="predicted"/>
<evidence type="ECO:0000313" key="2">
    <source>
        <dbReference type="Proteomes" id="UP001358417"/>
    </source>
</evidence>
<dbReference type="AlphaFoldDB" id="A0AAV9N4L6"/>
<dbReference type="GeneID" id="89972602"/>
<gene>
    <name evidence="1" type="ORF">LTR84_004424</name>
</gene>
<evidence type="ECO:0008006" key="3">
    <source>
        <dbReference type="Google" id="ProtNLM"/>
    </source>
</evidence>
<dbReference type="RefSeq" id="XP_064704540.1">
    <property type="nucleotide sequence ID" value="XM_064848001.1"/>
</dbReference>
<reference evidence="1 2" key="1">
    <citation type="submission" date="2023-08" db="EMBL/GenBank/DDBJ databases">
        <title>Black Yeasts Isolated from many extreme environments.</title>
        <authorList>
            <person name="Coleine C."/>
            <person name="Stajich J.E."/>
            <person name="Selbmann L."/>
        </authorList>
    </citation>
    <scope>NUCLEOTIDE SEQUENCE [LARGE SCALE GENOMIC DNA]</scope>
    <source>
        <strain evidence="1 2">CCFEE 5792</strain>
    </source>
</reference>
<dbReference type="Pfam" id="PF11951">
    <property type="entry name" value="Fungal_trans_2"/>
    <property type="match status" value="1"/>
</dbReference>
<evidence type="ECO:0000313" key="1">
    <source>
        <dbReference type="EMBL" id="KAK5049495.1"/>
    </source>
</evidence>
<dbReference type="EMBL" id="JAVRRD010000019">
    <property type="protein sequence ID" value="KAK5049495.1"/>
    <property type="molecule type" value="Genomic_DNA"/>
</dbReference>
<name>A0AAV9N4L6_9EURO</name>
<accession>A0AAV9N4L6</accession>
<protein>
    <recommendedName>
        <fullName evidence="3">Transcription factor domain-containing protein</fullName>
    </recommendedName>
</protein>
<dbReference type="PANTHER" id="PTHR37540">
    <property type="entry name" value="TRANSCRIPTION FACTOR (ACR-2), PUTATIVE-RELATED-RELATED"/>
    <property type="match status" value="1"/>
</dbReference>
<comment type="caution">
    <text evidence="1">The sequence shown here is derived from an EMBL/GenBank/DDBJ whole genome shotgun (WGS) entry which is preliminary data.</text>
</comment>
<organism evidence="1 2">
    <name type="scientific">Exophiala bonariae</name>
    <dbReference type="NCBI Taxonomy" id="1690606"/>
    <lineage>
        <taxon>Eukaryota</taxon>
        <taxon>Fungi</taxon>
        <taxon>Dikarya</taxon>
        <taxon>Ascomycota</taxon>
        <taxon>Pezizomycotina</taxon>
        <taxon>Eurotiomycetes</taxon>
        <taxon>Chaetothyriomycetidae</taxon>
        <taxon>Chaetothyriales</taxon>
        <taxon>Herpotrichiellaceae</taxon>
        <taxon>Exophiala</taxon>
    </lineage>
</organism>
<dbReference type="InterPro" id="IPR021858">
    <property type="entry name" value="Fun_TF"/>
</dbReference>
<keyword evidence="2" id="KW-1185">Reference proteome</keyword>